<protein>
    <recommendedName>
        <fullName evidence="2">Fibronectin type-III domain-containing protein</fullName>
    </recommendedName>
</protein>
<dbReference type="RefSeq" id="WP_093884942.1">
    <property type="nucleotide sequence ID" value="NZ_FOBS01000051.1"/>
</dbReference>
<dbReference type="PROSITE" id="PS50853">
    <property type="entry name" value="FN3"/>
    <property type="match status" value="1"/>
</dbReference>
<evidence type="ECO:0000313" key="3">
    <source>
        <dbReference type="EMBL" id="SEM80889.1"/>
    </source>
</evidence>
<dbReference type="Pfam" id="PF25788">
    <property type="entry name" value="Ig_Rha78A_N"/>
    <property type="match status" value="1"/>
</dbReference>
<dbReference type="Gene3D" id="2.60.40.10">
    <property type="entry name" value="Immunoglobulins"/>
    <property type="match status" value="1"/>
</dbReference>
<dbReference type="InterPro" id="IPR013783">
    <property type="entry name" value="Ig-like_fold"/>
</dbReference>
<reference evidence="3 4" key="1">
    <citation type="submission" date="2016-10" db="EMBL/GenBank/DDBJ databases">
        <authorList>
            <person name="de Groot N.N."/>
        </authorList>
    </citation>
    <scope>NUCLEOTIDE SEQUENCE [LARGE SCALE GENOMIC DNA]</scope>
    <source>
        <strain evidence="3 4">DSM 8423</strain>
    </source>
</reference>
<keyword evidence="4" id="KW-1185">Reference proteome</keyword>
<dbReference type="SUPFAM" id="SSF49265">
    <property type="entry name" value="Fibronectin type III"/>
    <property type="match status" value="1"/>
</dbReference>
<dbReference type="STRING" id="43775.SAMN04489760_1517"/>
<dbReference type="InterPro" id="IPR036116">
    <property type="entry name" value="FN3_sf"/>
</dbReference>
<feature type="signal peptide" evidence="1">
    <location>
        <begin position="1"/>
        <end position="26"/>
    </location>
</feature>
<name>A0A1H8BEL5_9BACT</name>
<dbReference type="Proteomes" id="UP000198744">
    <property type="component" value="Unassembled WGS sequence"/>
</dbReference>
<keyword evidence="1" id="KW-0732">Signal</keyword>
<dbReference type="EMBL" id="FOBS01000051">
    <property type="protein sequence ID" value="SEM80889.1"/>
    <property type="molecule type" value="Genomic_DNA"/>
</dbReference>
<proteinExistence type="predicted"/>
<sequence length="811" mass="89246">MKKNLFFLLGMAVLLLSFFFVPTANSAETIVYSEGFEANNGGFSVSTAGSTAGWQWGVPAATPGPGSAHDGSKCWGTKFGSTMPRPSDESIISGAIKLPQVSANQVIRVRFWAFVSLDGMYDRGQFFVSKDGSSWDSLAQFYNNMETSCDVTPAWHKYEFTIDNSYAANADQNKNIIYLRMRAAAQSSSPTFYCPPYTSDDLSGVYIDDLAITYYDVPTEKKVFSLKAYEDPSAWASCPWVAPWNGTRFEVDNDIYSVARMSSNEYLDFYRLAVPLIAKGDVYPIEVQERESEDSYTDYVELLEIDHAAGVSVAVDEKGAIHSYKPAKLIKPVSALAKGNDVTALLTKKDDKGFAAYNGATVTVNFGKVDVARGATLILGVKGFVLGTGKPQPYSGTPAVVVETMDKNRVWQERGRLLPRFEHSVAAFDLKPFLTAGQKVAVRLRSVSHDVKYHLIDYVAFFADSAPDFSVAEVAPSKATYASQNVLGDLQSADGNYAKMSPGDKISLEFPVKPLAAKSVREFIFVSKGYYEPTSGSYLIYTWDGASWVQRDGHSYNSSYVSRDYDLSLFLPDPDGKYRVRIWQDYQYEGAGIDYVKMMIGANEAPLASAYDYRYNRSVMSELSSSGSGYDTWSSCPRNRVVEVEFTSAQVNIPPTTNPVTVTNLVSLTPTISWYYNDTEGNPQVSIEVQVWTGPNATGVILWNPPEILTGSSVVYAGNALDPGVTYYARVRANDGKDWGPWSEASFVITPRDKCDMNKDGQIDRTDINLIMTGRGLNAPGDPRDIDGDGWITVNDARGCTLRCTNPKCAP</sequence>
<feature type="chain" id="PRO_5011749072" description="Fibronectin type-III domain-containing protein" evidence="1">
    <location>
        <begin position="27"/>
        <end position="811"/>
    </location>
</feature>
<organism evidence="3 4">
    <name type="scientific">Syntrophus gentianae</name>
    <dbReference type="NCBI Taxonomy" id="43775"/>
    <lineage>
        <taxon>Bacteria</taxon>
        <taxon>Pseudomonadati</taxon>
        <taxon>Thermodesulfobacteriota</taxon>
        <taxon>Syntrophia</taxon>
        <taxon>Syntrophales</taxon>
        <taxon>Syntrophaceae</taxon>
        <taxon>Syntrophus</taxon>
    </lineage>
</organism>
<accession>A0A1H8BEL5</accession>
<dbReference type="InterPro" id="IPR018247">
    <property type="entry name" value="EF_Hand_1_Ca_BS"/>
</dbReference>
<evidence type="ECO:0000313" key="4">
    <source>
        <dbReference type="Proteomes" id="UP000198744"/>
    </source>
</evidence>
<evidence type="ECO:0000259" key="2">
    <source>
        <dbReference type="PROSITE" id="PS50853"/>
    </source>
</evidence>
<gene>
    <name evidence="3" type="ORF">SAMN04489760_1517</name>
</gene>
<evidence type="ECO:0000256" key="1">
    <source>
        <dbReference type="SAM" id="SignalP"/>
    </source>
</evidence>
<dbReference type="InterPro" id="IPR003961">
    <property type="entry name" value="FN3_dom"/>
</dbReference>
<feature type="domain" description="Fibronectin type-III" evidence="2">
    <location>
        <begin position="655"/>
        <end position="753"/>
    </location>
</feature>
<dbReference type="AlphaFoldDB" id="A0A1H8BEL5"/>
<dbReference type="OrthoDB" id="5500389at2"/>
<dbReference type="PROSITE" id="PS00018">
    <property type="entry name" value="EF_HAND_1"/>
    <property type="match status" value="1"/>
</dbReference>
<dbReference type="CDD" id="cd00063">
    <property type="entry name" value="FN3"/>
    <property type="match status" value="1"/>
</dbReference>